<sequence length="105" mass="11724">MFSCGTKKKNNGRDQIRTPTVLDSPVTPSPHRRSPFNDNNAIPNRPLTGTPAPWTPRLSVLARVPQVNRNGKDDNNDDPIKPVFVSEFPQLVCDEQATSLHKRIP</sequence>
<feature type="compositionally biased region" description="Basic residues" evidence="1">
    <location>
        <begin position="1"/>
        <end position="10"/>
    </location>
</feature>
<evidence type="ECO:0000313" key="2">
    <source>
        <dbReference type="EMBL" id="MCI09922.1"/>
    </source>
</evidence>
<dbReference type="EMBL" id="LXQA010074359">
    <property type="protein sequence ID" value="MCI09922.1"/>
    <property type="molecule type" value="Genomic_DNA"/>
</dbReference>
<comment type="caution">
    <text evidence="2">The sequence shown here is derived from an EMBL/GenBank/DDBJ whole genome shotgun (WGS) entry which is preliminary data.</text>
</comment>
<accession>A0A392PDU6</accession>
<feature type="non-terminal residue" evidence="2">
    <location>
        <position position="105"/>
    </location>
</feature>
<reference evidence="2 3" key="1">
    <citation type="journal article" date="2018" name="Front. Plant Sci.">
        <title>Red Clover (Trifolium pratense) and Zigzag Clover (T. medium) - A Picture of Genomic Similarities and Differences.</title>
        <authorList>
            <person name="Dluhosova J."/>
            <person name="Istvanek J."/>
            <person name="Nedelnik J."/>
            <person name="Repkova J."/>
        </authorList>
    </citation>
    <scope>NUCLEOTIDE SEQUENCE [LARGE SCALE GENOMIC DNA]</scope>
    <source>
        <strain evidence="3">cv. 10/8</strain>
        <tissue evidence="2">Leaf</tissue>
    </source>
</reference>
<dbReference type="AlphaFoldDB" id="A0A392PDU6"/>
<proteinExistence type="predicted"/>
<evidence type="ECO:0000256" key="1">
    <source>
        <dbReference type="SAM" id="MobiDB-lite"/>
    </source>
</evidence>
<dbReference type="Proteomes" id="UP000265520">
    <property type="component" value="Unassembled WGS sequence"/>
</dbReference>
<organism evidence="2 3">
    <name type="scientific">Trifolium medium</name>
    <dbReference type="NCBI Taxonomy" id="97028"/>
    <lineage>
        <taxon>Eukaryota</taxon>
        <taxon>Viridiplantae</taxon>
        <taxon>Streptophyta</taxon>
        <taxon>Embryophyta</taxon>
        <taxon>Tracheophyta</taxon>
        <taxon>Spermatophyta</taxon>
        <taxon>Magnoliopsida</taxon>
        <taxon>eudicotyledons</taxon>
        <taxon>Gunneridae</taxon>
        <taxon>Pentapetalae</taxon>
        <taxon>rosids</taxon>
        <taxon>fabids</taxon>
        <taxon>Fabales</taxon>
        <taxon>Fabaceae</taxon>
        <taxon>Papilionoideae</taxon>
        <taxon>50 kb inversion clade</taxon>
        <taxon>NPAAA clade</taxon>
        <taxon>Hologalegina</taxon>
        <taxon>IRL clade</taxon>
        <taxon>Trifolieae</taxon>
        <taxon>Trifolium</taxon>
    </lineage>
</organism>
<keyword evidence="3" id="KW-1185">Reference proteome</keyword>
<protein>
    <submittedName>
        <fullName evidence="2">Nucleoporin</fullName>
    </submittedName>
</protein>
<evidence type="ECO:0000313" key="3">
    <source>
        <dbReference type="Proteomes" id="UP000265520"/>
    </source>
</evidence>
<name>A0A392PDU6_9FABA</name>
<feature type="region of interest" description="Disordered" evidence="1">
    <location>
        <begin position="1"/>
        <end position="57"/>
    </location>
</feature>